<dbReference type="EMBL" id="CAJPDT010000141">
    <property type="protein sequence ID" value="CAF9941113.1"/>
    <property type="molecule type" value="Genomic_DNA"/>
</dbReference>
<evidence type="ECO:0000313" key="3">
    <source>
        <dbReference type="Proteomes" id="UP000664534"/>
    </source>
</evidence>
<comment type="caution">
    <text evidence="2">The sequence shown here is derived from an EMBL/GenBank/DDBJ whole genome shotgun (WGS) entry which is preliminary data.</text>
</comment>
<gene>
    <name evidence="2" type="ORF">IMSHALPRED_002433</name>
</gene>
<organism evidence="2 3">
    <name type="scientific">Imshaugia aleurites</name>
    <dbReference type="NCBI Taxonomy" id="172621"/>
    <lineage>
        <taxon>Eukaryota</taxon>
        <taxon>Fungi</taxon>
        <taxon>Dikarya</taxon>
        <taxon>Ascomycota</taxon>
        <taxon>Pezizomycotina</taxon>
        <taxon>Lecanoromycetes</taxon>
        <taxon>OSLEUM clade</taxon>
        <taxon>Lecanoromycetidae</taxon>
        <taxon>Lecanorales</taxon>
        <taxon>Lecanorineae</taxon>
        <taxon>Parmeliaceae</taxon>
        <taxon>Imshaugia</taxon>
    </lineage>
</organism>
<dbReference type="OrthoDB" id="5418036at2759"/>
<dbReference type="Proteomes" id="UP000664534">
    <property type="component" value="Unassembled WGS sequence"/>
</dbReference>
<evidence type="ECO:0000256" key="1">
    <source>
        <dbReference type="SAM" id="MobiDB-lite"/>
    </source>
</evidence>
<name>A0A8H3J5I0_9LECA</name>
<feature type="region of interest" description="Disordered" evidence="1">
    <location>
        <begin position="128"/>
        <end position="163"/>
    </location>
</feature>
<accession>A0A8H3J5I0</accession>
<protein>
    <submittedName>
        <fullName evidence="2">Uncharacterized protein</fullName>
    </submittedName>
</protein>
<evidence type="ECO:0000313" key="2">
    <source>
        <dbReference type="EMBL" id="CAF9941113.1"/>
    </source>
</evidence>
<sequence length="240" mass="26300">MKRRQATVHAMSSVDNEQKTIMDTQSKPKISATISLSPSTHSYTSSQPPSLNLILTSHHPTPITIYADDLSPSLMLACGAFTITSLTTGSIIKQSRRTHCRIPPPTKVAVPLLEHLFHTLLPHTPTTLSAPFSRSRKKTSGKPLAKDDPEYGNDPSARHGACGVDGLETGDDYALQLAGDSRVPWNTVRWWEHGTKEEVLHPKDAEEELDGRKVRFGAGPHEEIVVDSTAFKGLSFKCVE</sequence>
<keyword evidence="3" id="KW-1185">Reference proteome</keyword>
<reference evidence="2" key="1">
    <citation type="submission" date="2021-03" db="EMBL/GenBank/DDBJ databases">
        <authorList>
            <person name="Tagirdzhanova G."/>
        </authorList>
    </citation>
    <scope>NUCLEOTIDE SEQUENCE</scope>
</reference>
<dbReference type="AlphaFoldDB" id="A0A8H3J5I0"/>
<proteinExistence type="predicted"/>